<organism evidence="2 3">
    <name type="scientific">Algoriphagus locisalis</name>
    <dbReference type="NCBI Taxonomy" id="305507"/>
    <lineage>
        <taxon>Bacteria</taxon>
        <taxon>Pseudomonadati</taxon>
        <taxon>Bacteroidota</taxon>
        <taxon>Cytophagia</taxon>
        <taxon>Cytophagales</taxon>
        <taxon>Cyclobacteriaceae</taxon>
        <taxon>Algoriphagus</taxon>
    </lineage>
</organism>
<reference evidence="3" key="1">
    <citation type="submission" date="2016-10" db="EMBL/GenBank/DDBJ databases">
        <authorList>
            <person name="Varghese N."/>
            <person name="Submissions S."/>
        </authorList>
    </citation>
    <scope>NUCLEOTIDE SEQUENCE [LARGE SCALE GENOMIC DNA]</scope>
    <source>
        <strain evidence="3">DSM 23445</strain>
    </source>
</reference>
<keyword evidence="3" id="KW-1185">Reference proteome</keyword>
<gene>
    <name evidence="2" type="ORF">SAMN04489724_2256</name>
</gene>
<feature type="signal peptide" evidence="1">
    <location>
        <begin position="1"/>
        <end position="24"/>
    </location>
</feature>
<evidence type="ECO:0000313" key="2">
    <source>
        <dbReference type="EMBL" id="SFT84271.1"/>
    </source>
</evidence>
<dbReference type="AlphaFoldDB" id="A0A1I7BAY8"/>
<dbReference type="STRING" id="305507.SAMN04489724_2256"/>
<dbReference type="InterPro" id="IPR026444">
    <property type="entry name" value="Secre_tail"/>
</dbReference>
<dbReference type="RefSeq" id="WP_091692934.1">
    <property type="nucleotide sequence ID" value="NZ_FPBF01000003.1"/>
</dbReference>
<keyword evidence="1" id="KW-0732">Signal</keyword>
<dbReference type="Proteomes" id="UP000199673">
    <property type="component" value="Unassembled WGS sequence"/>
</dbReference>
<dbReference type="EMBL" id="FPBF01000003">
    <property type="protein sequence ID" value="SFT84271.1"/>
    <property type="molecule type" value="Genomic_DNA"/>
</dbReference>
<evidence type="ECO:0000256" key="1">
    <source>
        <dbReference type="SAM" id="SignalP"/>
    </source>
</evidence>
<sequence>MELRVKNKAHFLCFFVTFVSSFCAVQLAYGNKVYADVASGIVPYKFTPCGGFLQPNCDPSILNLANAAGDPDEFAELIASPGTLVGLGAYRSKIELRFDSSLPANTTTYIRIGTEESLLESLLGGSLGDLVSTVLGAVLLGEQEIIVEARNESASIELRSSLDGFDSGRVRLVMDSSGAYFIAITPASAYDRIHITNQSNSIAGLGKEYSLEVYHAFYFEQNPCGYSAEFTSFDGAGLTLDALSLNAQIDGLNLAIDEELENTYSEISLGVVGLAGSMEQMIYFNNPVQPGNEVLVSMGTGKSLLDLGLLDYVELVIYSSGVEIETISASSLLDLDLLGLLGEDEFFKLPLTSDLPIDKIGIRMSSLVGLGVLEGSLKISGVTVSPVRPAVVNVPEEGSFVICQGNTVTVTPINEAGGDLNWYILDSGTEQMLGTASSYTTASDLEPGEYEFLVRSTVGLCATESEPANFKVKVNPIPDPANIQILPSGYVEVDENGKYIYVEGENPVTLEPSHIDMEQQGEFKWYLDETMMVEIQDGDKISDITYDLDGAIITMTGLKFRDELDPYKFYLNYVPEEGCAMEVPMEIDLSAIARILHISLLEFSGRESNKRTFELNWKFAGLTEQDIVKVERSGPSLRFEELVNFTDMDGIEASFYDTHPHPGNNYYRLQIVDAEGRIKFSSQLLRFELTSLGVKTFGVFPNTFENHIDIRKESQDDLKANIALYSGDGSALKLVDFEFTDLKSDFRITDLDGLPAGNYVLRVYFNGKNETHHLIKQ</sequence>
<proteinExistence type="predicted"/>
<dbReference type="OrthoDB" id="1236981at2"/>
<evidence type="ECO:0000313" key="3">
    <source>
        <dbReference type="Proteomes" id="UP000199673"/>
    </source>
</evidence>
<name>A0A1I7BAY8_9BACT</name>
<accession>A0A1I7BAY8</accession>
<protein>
    <submittedName>
        <fullName evidence="2">Por secretion system C-terminal sorting domain-containing protein</fullName>
    </submittedName>
</protein>
<feature type="chain" id="PRO_5011556289" evidence="1">
    <location>
        <begin position="25"/>
        <end position="777"/>
    </location>
</feature>
<dbReference type="NCBIfam" id="TIGR04183">
    <property type="entry name" value="Por_Secre_tail"/>
    <property type="match status" value="1"/>
</dbReference>